<dbReference type="InterPro" id="IPR027791">
    <property type="entry name" value="Galactosyl_T_C"/>
</dbReference>
<evidence type="ECO:0000256" key="1">
    <source>
        <dbReference type="ARBA" id="ARBA00022679"/>
    </source>
</evidence>
<dbReference type="SUPFAM" id="SSF53448">
    <property type="entry name" value="Nucleotide-diphospho-sugar transferases"/>
    <property type="match status" value="1"/>
</dbReference>
<dbReference type="PANTHER" id="PTHR40743">
    <property type="entry name" value="NUCLEOTIDE-DIPHOSPHO-SUGAR TRANSFERASE CONTAINING PROTEIN"/>
    <property type="match status" value="1"/>
</dbReference>
<keyword evidence="1" id="KW-0808">Transferase</keyword>
<sequence length="796" mass="87782">MQPPSPAPRRATRSASSSALLPRVVTKAHVRRSSRIPSLSHSHSSPYFPSSPSSSASFSPSAKAARLAASNSLTHRLASSLALLLTAHPSRLPYARLRLLALFALLFLLLFTAIFIPLRFFLGRASPSAHSQHQLNLDRVKNGLPPLEYWPAPDSLAHALATKPTPVLKDVTLEHVRRLRTRRRKGSLTLVAACRDRTAFLQTVLPGWLTAIRPQDDILLVDWGTSPPDHVPLEEVVRASAAPRVTVVSLPDPGPWVLSRAYNLAFALATGEWIFKVDCDTEVRHAFLDRHPLTRDNMQSSFFYRFDWRRAPDLNQQHLSGVFLARADHLARVHGYDERLATYGWDDSDLYARLQTNGTPEGDTLVPLDIQPAMLSHMSHGDDLRAANQHLVMGPALETQLNSQAVSAVQNWQTVASSQKSVYSFDVYSRDARFIVAKPLTTPKPLLDHLSSDKRAAILDEGTNRLLHDNYGIPWSVLSEINRSRPELARSLAALRKSSNTDYTSALIFAEVGGSVPQRLLAMSSALALAIAHERPLFLAWSAGSREEPTPRITDFFDVDNSGFLLDDHDTIPASSRRKRARVYQVGRWKCRFTLDVCAQTDSAFNSMTEFRTGGHADERKAARHVLDVLNGKVPGKQNVLLRLEGVFPLQTSSERTRAFASLTPSLALAAHINKLGSVSTHVGVYLGAGVRQKGLDAMVKRLGQHSSQDTFYFVSGAERSVVETARTLFPASEEVSAAAQRPVAYGATQEIRDTIRDIAELFALSSCRDMVNDGRPPTAVLEVLSLLKGRSSLHT</sequence>
<dbReference type="InterPro" id="IPR029044">
    <property type="entry name" value="Nucleotide-diphossugar_trans"/>
</dbReference>
<dbReference type="Gene3D" id="3.90.550.10">
    <property type="entry name" value="Spore Coat Polysaccharide Biosynthesis Protein SpsA, Chain A"/>
    <property type="match status" value="1"/>
</dbReference>
<feature type="domain" description="Galactosyltransferase C-terminal" evidence="4">
    <location>
        <begin position="318"/>
        <end position="358"/>
    </location>
</feature>
<feature type="region of interest" description="Disordered" evidence="2">
    <location>
        <begin position="1"/>
        <end position="46"/>
    </location>
</feature>
<dbReference type="GO" id="GO:0016740">
    <property type="term" value="F:transferase activity"/>
    <property type="evidence" value="ECO:0007669"/>
    <property type="project" value="UniProtKB-KW"/>
</dbReference>
<keyword evidence="6" id="KW-1185">Reference proteome</keyword>
<dbReference type="AlphaFoldDB" id="A0A2V3IN60"/>
<dbReference type="Pfam" id="PF02709">
    <property type="entry name" value="Glyco_transf_7C"/>
    <property type="match status" value="1"/>
</dbReference>
<dbReference type="OrthoDB" id="3554at2759"/>
<feature type="transmembrane region" description="Helical" evidence="3">
    <location>
        <begin position="99"/>
        <end position="122"/>
    </location>
</feature>
<proteinExistence type="predicted"/>
<evidence type="ECO:0000313" key="5">
    <source>
        <dbReference type="EMBL" id="PXF43497.1"/>
    </source>
</evidence>
<keyword evidence="3" id="KW-0472">Membrane</keyword>
<evidence type="ECO:0000313" key="6">
    <source>
        <dbReference type="Proteomes" id="UP000247409"/>
    </source>
</evidence>
<feature type="compositionally biased region" description="Low complexity" evidence="2">
    <location>
        <begin position="35"/>
        <end position="46"/>
    </location>
</feature>
<dbReference type="EMBL" id="NBIV01000124">
    <property type="protein sequence ID" value="PXF43497.1"/>
    <property type="molecule type" value="Genomic_DNA"/>
</dbReference>
<protein>
    <recommendedName>
        <fullName evidence="4">Galactosyltransferase C-terminal domain-containing protein</fullName>
    </recommendedName>
</protein>
<dbReference type="Proteomes" id="UP000247409">
    <property type="component" value="Unassembled WGS sequence"/>
</dbReference>
<reference evidence="5 6" key="1">
    <citation type="journal article" date="2018" name="Mol. Biol. Evol.">
        <title>Analysis of the draft genome of the red seaweed Gracilariopsis chorda provides insights into genome size evolution in Rhodophyta.</title>
        <authorList>
            <person name="Lee J."/>
            <person name="Yang E.C."/>
            <person name="Graf L."/>
            <person name="Yang J.H."/>
            <person name="Qiu H."/>
            <person name="Zel Zion U."/>
            <person name="Chan C.X."/>
            <person name="Stephens T.G."/>
            <person name="Weber A.P.M."/>
            <person name="Boo G.H."/>
            <person name="Boo S.M."/>
            <person name="Kim K.M."/>
            <person name="Shin Y."/>
            <person name="Jung M."/>
            <person name="Lee S.J."/>
            <person name="Yim H.S."/>
            <person name="Lee J.H."/>
            <person name="Bhattacharya D."/>
            <person name="Yoon H.S."/>
        </authorList>
    </citation>
    <scope>NUCLEOTIDE SEQUENCE [LARGE SCALE GENOMIC DNA]</scope>
    <source>
        <strain evidence="5 6">SKKU-2015</strain>
        <tissue evidence="5">Whole body</tissue>
    </source>
</reference>
<evidence type="ECO:0000256" key="2">
    <source>
        <dbReference type="SAM" id="MobiDB-lite"/>
    </source>
</evidence>
<dbReference type="PANTHER" id="PTHR40743:SF1">
    <property type="entry name" value="POSSIBLE GLYCOSYLTRANSFERASE"/>
    <property type="match status" value="1"/>
</dbReference>
<keyword evidence="3" id="KW-1133">Transmembrane helix</keyword>
<gene>
    <name evidence="5" type="ORF">BWQ96_06790</name>
</gene>
<feature type="compositionally biased region" description="Low complexity" evidence="2">
    <location>
        <begin position="13"/>
        <end position="23"/>
    </location>
</feature>
<accession>A0A2V3IN60</accession>
<name>A0A2V3IN60_9FLOR</name>
<keyword evidence="3" id="KW-0812">Transmembrane</keyword>
<evidence type="ECO:0000256" key="3">
    <source>
        <dbReference type="SAM" id="Phobius"/>
    </source>
</evidence>
<organism evidence="5 6">
    <name type="scientific">Gracilariopsis chorda</name>
    <dbReference type="NCBI Taxonomy" id="448386"/>
    <lineage>
        <taxon>Eukaryota</taxon>
        <taxon>Rhodophyta</taxon>
        <taxon>Florideophyceae</taxon>
        <taxon>Rhodymeniophycidae</taxon>
        <taxon>Gracilariales</taxon>
        <taxon>Gracilariaceae</taxon>
        <taxon>Gracilariopsis</taxon>
    </lineage>
</organism>
<comment type="caution">
    <text evidence="5">The sequence shown here is derived from an EMBL/GenBank/DDBJ whole genome shotgun (WGS) entry which is preliminary data.</text>
</comment>
<evidence type="ECO:0000259" key="4">
    <source>
        <dbReference type="Pfam" id="PF02709"/>
    </source>
</evidence>